<protein>
    <submittedName>
        <fullName evidence="2">DUF305 domain-containing protein</fullName>
    </submittedName>
</protein>
<keyword evidence="3" id="KW-1185">Reference proteome</keyword>
<sequence length="205" mass="22077">MQITIDKKTGVFLAIIALLLATIASLAINRGDRGDHNGSQGMGHHNDSSHGKASGNYTGADIMFLQMMIPHHQQAVDISDLAISKSKDAELLALAKKIRADQAAEIVQMKAWLKDAGASEDMGHSMDGMGGMLNDAELSALKIESGSKFDILWLKGMTGHHDGAIHMTQMIEDAQNADIKAFGVKVIADQSAQIAQMKEMLNRIK</sequence>
<dbReference type="Gene3D" id="1.20.1260.10">
    <property type="match status" value="1"/>
</dbReference>
<reference evidence="2 3" key="1">
    <citation type="submission" date="2016-07" db="EMBL/GenBank/DDBJ databases">
        <title>High microdiversification within the ubiquitous acI lineage of Actinobacteria.</title>
        <authorList>
            <person name="Neuenschwander S.M."/>
            <person name="Salcher M."/>
            <person name="Ghai R."/>
            <person name="Pernthaler J."/>
        </authorList>
    </citation>
    <scope>NUCLEOTIDE SEQUENCE [LARGE SCALE GENOMIC DNA]</scope>
    <source>
        <strain evidence="2">MMS-IA-56</strain>
    </source>
</reference>
<dbReference type="InterPro" id="IPR012347">
    <property type="entry name" value="Ferritin-like"/>
</dbReference>
<dbReference type="OrthoDB" id="26872at2"/>
<dbReference type="KEGG" id="psuf:A1sIA56_02095"/>
<feature type="domain" description="DUF305" evidence="1">
    <location>
        <begin position="61"/>
        <end position="201"/>
    </location>
</feature>
<evidence type="ECO:0000313" key="2">
    <source>
        <dbReference type="EMBL" id="ASY15711.1"/>
    </source>
</evidence>
<dbReference type="Pfam" id="PF03713">
    <property type="entry name" value="DUF305"/>
    <property type="match status" value="1"/>
</dbReference>
<dbReference type="AlphaFoldDB" id="A0A249KFZ0"/>
<evidence type="ECO:0000313" key="3">
    <source>
        <dbReference type="Proteomes" id="UP000217215"/>
    </source>
</evidence>
<dbReference type="InterPro" id="IPR005183">
    <property type="entry name" value="DUF305_CopM-like"/>
</dbReference>
<dbReference type="PANTHER" id="PTHR36933:SF1">
    <property type="entry name" value="SLL0788 PROTEIN"/>
    <property type="match status" value="1"/>
</dbReference>
<dbReference type="RefSeq" id="WP_095673306.1">
    <property type="nucleotide sequence ID" value="NZ_CP016773.1"/>
</dbReference>
<dbReference type="Proteomes" id="UP000217215">
    <property type="component" value="Chromosome"/>
</dbReference>
<organism evidence="2 3">
    <name type="scientific">Candidatus Planktophila sulfonica</name>
    <dbReference type="NCBI Taxonomy" id="1884904"/>
    <lineage>
        <taxon>Bacteria</taxon>
        <taxon>Bacillati</taxon>
        <taxon>Actinomycetota</taxon>
        <taxon>Actinomycetes</taxon>
        <taxon>Candidatus Nanopelagicales</taxon>
        <taxon>Candidatus Nanopelagicaceae</taxon>
        <taxon>Candidatus Planktophila</taxon>
    </lineage>
</organism>
<evidence type="ECO:0000259" key="1">
    <source>
        <dbReference type="Pfam" id="PF03713"/>
    </source>
</evidence>
<name>A0A249KFZ0_9ACTN</name>
<accession>A0A249KFZ0</accession>
<dbReference type="PANTHER" id="PTHR36933">
    <property type="entry name" value="SLL0788 PROTEIN"/>
    <property type="match status" value="1"/>
</dbReference>
<proteinExistence type="predicted"/>
<gene>
    <name evidence="2" type="ORF">A1sIA56_02095</name>
</gene>
<dbReference type="EMBL" id="CP016773">
    <property type="protein sequence ID" value="ASY15711.1"/>
    <property type="molecule type" value="Genomic_DNA"/>
</dbReference>